<proteinExistence type="predicted"/>
<dbReference type="InterPro" id="IPR000836">
    <property type="entry name" value="PRTase_dom"/>
</dbReference>
<dbReference type="STRING" id="1798664.A3C93_05010"/>
<reference evidence="2 3" key="1">
    <citation type="journal article" date="2016" name="Nat. Commun.">
        <title>Thousands of microbial genomes shed light on interconnected biogeochemical processes in an aquifer system.</title>
        <authorList>
            <person name="Anantharaman K."/>
            <person name="Brown C.T."/>
            <person name="Hug L.A."/>
            <person name="Sharon I."/>
            <person name="Castelle C.J."/>
            <person name="Probst A.J."/>
            <person name="Thomas B.C."/>
            <person name="Singh A."/>
            <person name="Wilkins M.J."/>
            <person name="Karaoz U."/>
            <person name="Brodie E.L."/>
            <person name="Williams K.H."/>
            <person name="Hubbard S.S."/>
            <person name="Banfield J.F."/>
        </authorList>
    </citation>
    <scope>NUCLEOTIDE SEQUENCE [LARGE SCALE GENOMIC DNA]</scope>
</reference>
<dbReference type="Gene3D" id="3.40.50.2020">
    <property type="match status" value="1"/>
</dbReference>
<feature type="domain" description="Phosphoribosyltransferase" evidence="1">
    <location>
        <begin position="34"/>
        <end position="77"/>
    </location>
</feature>
<sequence length="89" mass="9949">MRYKRNFALLRERLKEHGRQSLFDGYVPTKTDCVLIVDDVLTTGSSVKETISALKTTSATIAGAVVLVKRGEVELPVPFTYILHIDELL</sequence>
<dbReference type="SUPFAM" id="SSF53271">
    <property type="entry name" value="PRTase-like"/>
    <property type="match status" value="1"/>
</dbReference>
<evidence type="ECO:0000313" key="3">
    <source>
        <dbReference type="Proteomes" id="UP000178636"/>
    </source>
</evidence>
<organism evidence="2 3">
    <name type="scientific">Candidatus Lloydbacteria bacterium RIFCSPHIGHO2_02_FULL_54_17</name>
    <dbReference type="NCBI Taxonomy" id="1798664"/>
    <lineage>
        <taxon>Bacteria</taxon>
        <taxon>Candidatus Lloydiibacteriota</taxon>
    </lineage>
</organism>
<evidence type="ECO:0000259" key="1">
    <source>
        <dbReference type="Pfam" id="PF00156"/>
    </source>
</evidence>
<accession>A0A1G2DBY2</accession>
<dbReference type="EMBL" id="MHLO01000038">
    <property type="protein sequence ID" value="OGZ11129.1"/>
    <property type="molecule type" value="Genomic_DNA"/>
</dbReference>
<gene>
    <name evidence="2" type="ORF">A3C93_05010</name>
</gene>
<dbReference type="AlphaFoldDB" id="A0A1G2DBY2"/>
<protein>
    <recommendedName>
        <fullName evidence="1">Phosphoribosyltransferase domain-containing protein</fullName>
    </recommendedName>
</protein>
<comment type="caution">
    <text evidence="2">The sequence shown here is derived from an EMBL/GenBank/DDBJ whole genome shotgun (WGS) entry which is preliminary data.</text>
</comment>
<name>A0A1G2DBY2_9BACT</name>
<dbReference type="Proteomes" id="UP000178636">
    <property type="component" value="Unassembled WGS sequence"/>
</dbReference>
<evidence type="ECO:0000313" key="2">
    <source>
        <dbReference type="EMBL" id="OGZ11129.1"/>
    </source>
</evidence>
<dbReference type="InterPro" id="IPR029057">
    <property type="entry name" value="PRTase-like"/>
</dbReference>
<dbReference type="CDD" id="cd06223">
    <property type="entry name" value="PRTases_typeI"/>
    <property type="match status" value="1"/>
</dbReference>
<dbReference type="Pfam" id="PF00156">
    <property type="entry name" value="Pribosyltran"/>
    <property type="match status" value="1"/>
</dbReference>